<feature type="binding site" evidence="14">
    <location>
        <position position="205"/>
    </location>
    <ligand>
        <name>Mn(2+)</name>
        <dbReference type="ChEBI" id="CHEBI:29035"/>
        <label>1</label>
    </ligand>
</feature>
<keyword evidence="7 14" id="KW-0464">Manganese</keyword>
<keyword evidence="5 13" id="KW-0547">Nucleotide-binding</keyword>
<evidence type="ECO:0000256" key="12">
    <source>
        <dbReference type="PIRSR" id="PIRSR601233-1"/>
    </source>
</evidence>
<dbReference type="Proteomes" id="UP000268446">
    <property type="component" value="Unassembled WGS sequence"/>
</dbReference>
<dbReference type="InterPro" id="IPR001233">
    <property type="entry name" value="RtcB"/>
</dbReference>
<dbReference type="PANTHER" id="PTHR11118">
    <property type="entry name" value="RNA-SPLICING LIGASE RTCB HOMOLOG"/>
    <property type="match status" value="1"/>
</dbReference>
<dbReference type="EMBL" id="QMQZ01000085">
    <property type="protein sequence ID" value="RLE51015.1"/>
    <property type="molecule type" value="Genomic_DNA"/>
</dbReference>
<evidence type="ECO:0000256" key="1">
    <source>
        <dbReference type="ARBA" id="ARBA00008071"/>
    </source>
</evidence>
<sequence length="483" mass="53261">MPRIPLKKIDAYIWEIPKGTKPGMRVPGRIYANEYLLQKMQQDLTLEQCVNIAHLPGIYKYAIVLPDGHQGYGFPIGGVAALDAEEGVISPGGVGYDINCGVRLIRTDLDKEDVVKVLPQLLDTLFRLIPSGVGSTGKIRLSTSELEEVLVSGVEWAIEHGYGWPEDAEFCEEGGRMPAADPDKISSRAKARGSNQLGTLGSGNHFLEIQYVDKIYAPEVAKRFGITHEGQVTIMIHTGSRGFGHQVCSDYLRVMERAVHKYGIRLPDRELACAPAKSREAEDYFAAMSAACNFAWANRQCIMHWTREAFERVFKSSAESLGLRLVYDVAHNIAKLEEHRVNGEKRKVFVHRKGATRAFPRGHPDIPAKYRDIGQPVLIPGSMGTASYILLGQPKAMEISFGSTAHGAGRMLSRAAAKRRYWAGDIKKRLEAKGILIRAASMRVITEEAPEAYKDIDMVAQVSHKVGIATLVARMVPLGVTKG</sequence>
<keyword evidence="4 14" id="KW-0479">Metal-binding</keyword>
<feature type="active site" description="GMP-histidine intermediate" evidence="12">
    <location>
        <position position="406"/>
    </location>
</feature>
<feature type="binding site" evidence="14">
    <location>
        <position position="237"/>
    </location>
    <ligand>
        <name>Mn(2+)</name>
        <dbReference type="ChEBI" id="CHEBI:29035"/>
        <label>2</label>
    </ligand>
</feature>
<gene>
    <name evidence="15" type="primary">rtcB</name>
    <name evidence="16" type="ORF">DRJ20_02730</name>
</gene>
<dbReference type="EC" id="6.5.1.-" evidence="15"/>
<dbReference type="GO" id="GO:0006388">
    <property type="term" value="P:tRNA splicing, via endonucleolytic cleavage and ligation"/>
    <property type="evidence" value="ECO:0007669"/>
    <property type="project" value="UniProtKB-ARBA"/>
</dbReference>
<evidence type="ECO:0000256" key="3">
    <source>
        <dbReference type="ARBA" id="ARBA00022598"/>
    </source>
</evidence>
<evidence type="ECO:0000313" key="17">
    <source>
        <dbReference type="Proteomes" id="UP000268446"/>
    </source>
</evidence>
<evidence type="ECO:0000256" key="15">
    <source>
        <dbReference type="RuleBase" id="RU371113"/>
    </source>
</evidence>
<proteinExistence type="inferred from homology"/>
<comment type="function">
    <text evidence="9">Essential for tRNA splicing and maturation. Acts by directly joining spliced tRNA halves to mature-sized tRNAs. Joins RNA with 2',3'-cyclic-phosphate or 3'-phosphate ends to RNA with 5'-hydroxy ends.</text>
</comment>
<dbReference type="AlphaFoldDB" id="A0A497EUT6"/>
<dbReference type="GO" id="GO:0003972">
    <property type="term" value="F:RNA ligase (ATP) activity"/>
    <property type="evidence" value="ECO:0007669"/>
    <property type="project" value="TreeGrafter"/>
</dbReference>
<feature type="binding site" evidence="13">
    <location>
        <begin position="204"/>
        <end position="208"/>
    </location>
    <ligand>
        <name>GMP</name>
        <dbReference type="ChEBI" id="CHEBI:58115"/>
    </ligand>
</feature>
<dbReference type="PANTHER" id="PTHR11118:SF1">
    <property type="entry name" value="RNA-SPLICING LIGASE RTCB HOMOLOG"/>
    <property type="match status" value="1"/>
</dbReference>
<accession>A0A497EUT6</accession>
<dbReference type="GO" id="GO:0170057">
    <property type="term" value="F:RNA ligase (GTP) activity"/>
    <property type="evidence" value="ECO:0007669"/>
    <property type="project" value="UniProtKB-EC"/>
</dbReference>
<dbReference type="InterPro" id="IPR036025">
    <property type="entry name" value="RtcB-like_sf"/>
</dbReference>
<feature type="binding site" evidence="13">
    <location>
        <begin position="406"/>
        <end position="409"/>
    </location>
    <ligand>
        <name>GMP</name>
        <dbReference type="ChEBI" id="CHEBI:58115"/>
    </ligand>
</feature>
<evidence type="ECO:0000256" key="6">
    <source>
        <dbReference type="ARBA" id="ARBA00023134"/>
    </source>
</evidence>
<name>A0A497EUT6_9CREN</name>
<evidence type="ECO:0000256" key="13">
    <source>
        <dbReference type="PIRSR" id="PIRSR601233-2"/>
    </source>
</evidence>
<keyword evidence="3 15" id="KW-0436">Ligase</keyword>
<protein>
    <recommendedName>
        <fullName evidence="8 15">tRNA-splicing ligase RtcB</fullName>
        <ecNumber evidence="15">6.5.1.-</ecNumber>
    </recommendedName>
</protein>
<comment type="subunit">
    <text evidence="2 15">Monomer.</text>
</comment>
<dbReference type="GO" id="GO:0005525">
    <property type="term" value="F:GTP binding"/>
    <property type="evidence" value="ECO:0007669"/>
    <property type="project" value="UniProtKB-KW"/>
</dbReference>
<comment type="catalytic activity">
    <reaction evidence="11">
        <text>a 3'-end 2',3'-cyclophospho-ribonucleotide-RNA + a 5'-end dephospho-ribonucleoside-RNA + GTP + H2O = a ribonucleotidyl-ribonucleotide-RNA + GMP + diphosphate + H(+)</text>
        <dbReference type="Rhea" id="RHEA:68080"/>
        <dbReference type="Rhea" id="RHEA-COMP:10464"/>
        <dbReference type="Rhea" id="RHEA-COMP:13936"/>
        <dbReference type="Rhea" id="RHEA-COMP:17355"/>
        <dbReference type="ChEBI" id="CHEBI:15377"/>
        <dbReference type="ChEBI" id="CHEBI:15378"/>
        <dbReference type="ChEBI" id="CHEBI:33019"/>
        <dbReference type="ChEBI" id="CHEBI:37565"/>
        <dbReference type="ChEBI" id="CHEBI:58115"/>
        <dbReference type="ChEBI" id="CHEBI:83064"/>
        <dbReference type="ChEBI" id="CHEBI:138284"/>
        <dbReference type="ChEBI" id="CHEBI:173118"/>
        <dbReference type="EC" id="6.5.1.8"/>
    </reaction>
</comment>
<feature type="binding site" evidence="13">
    <location>
        <begin position="380"/>
        <end position="383"/>
    </location>
    <ligand>
        <name>GMP</name>
        <dbReference type="ChEBI" id="CHEBI:58115"/>
    </ligand>
</feature>
<dbReference type="GO" id="GO:0046872">
    <property type="term" value="F:metal ion binding"/>
    <property type="evidence" value="ECO:0007669"/>
    <property type="project" value="UniProtKB-UniRule"/>
</dbReference>
<feature type="binding site" evidence="14">
    <location>
        <position position="97"/>
    </location>
    <ligand>
        <name>Mn(2+)</name>
        <dbReference type="ChEBI" id="CHEBI:29035"/>
        <label>1</label>
    </ligand>
</feature>
<dbReference type="FunFam" id="3.90.1860.10:FF:000001">
    <property type="entry name" value="tRNA-splicing ligase RtcB homolog"/>
    <property type="match status" value="1"/>
</dbReference>
<feature type="binding site" evidence="13">
    <location>
        <position position="482"/>
    </location>
    <ligand>
        <name>GMP</name>
        <dbReference type="ChEBI" id="CHEBI:58115"/>
    </ligand>
</feature>
<evidence type="ECO:0000256" key="7">
    <source>
        <dbReference type="ARBA" id="ARBA00023211"/>
    </source>
</evidence>
<comment type="catalytic activity">
    <reaction evidence="10">
        <text>a 3'-end 3'-phospho-ribonucleotide-RNA + a 5'-end dephospho-ribonucleoside-RNA + GTP = a ribonucleotidyl-ribonucleotide-RNA + GMP + diphosphate</text>
        <dbReference type="Rhea" id="RHEA:68076"/>
        <dbReference type="Rhea" id="RHEA-COMP:10463"/>
        <dbReference type="Rhea" id="RHEA-COMP:13936"/>
        <dbReference type="Rhea" id="RHEA-COMP:17355"/>
        <dbReference type="ChEBI" id="CHEBI:33019"/>
        <dbReference type="ChEBI" id="CHEBI:37565"/>
        <dbReference type="ChEBI" id="CHEBI:58115"/>
        <dbReference type="ChEBI" id="CHEBI:83062"/>
        <dbReference type="ChEBI" id="CHEBI:138284"/>
        <dbReference type="ChEBI" id="CHEBI:173118"/>
        <dbReference type="EC" id="6.5.1.8"/>
    </reaction>
</comment>
<dbReference type="Gene3D" id="3.90.1860.10">
    <property type="entry name" value="tRNA-splicing ligase RtcB"/>
    <property type="match status" value="1"/>
</dbReference>
<evidence type="ECO:0000256" key="4">
    <source>
        <dbReference type="ARBA" id="ARBA00022723"/>
    </source>
</evidence>
<comment type="similarity">
    <text evidence="1 15">Belongs to the RtcB family.</text>
</comment>
<dbReference type="SUPFAM" id="SSF103365">
    <property type="entry name" value="Hypothetical protein PH1602"/>
    <property type="match status" value="1"/>
</dbReference>
<evidence type="ECO:0000256" key="11">
    <source>
        <dbReference type="ARBA" id="ARBA00049514"/>
    </source>
</evidence>
<evidence type="ECO:0000256" key="8">
    <source>
        <dbReference type="ARBA" id="ARBA00033766"/>
    </source>
</evidence>
<feature type="binding site" evidence="14">
    <location>
        <position position="331"/>
    </location>
    <ligand>
        <name>Mn(2+)</name>
        <dbReference type="ChEBI" id="CHEBI:29035"/>
        <label>2</label>
    </ligand>
</feature>
<comment type="cofactor">
    <cofactor evidence="14 15">
        <name>Mn(2+)</name>
        <dbReference type="ChEBI" id="CHEBI:29035"/>
    </cofactor>
    <text evidence="14 15">Binds 2 manganese ions per subunit.</text>
</comment>
<evidence type="ECO:0000256" key="10">
    <source>
        <dbReference type="ARBA" id="ARBA00047746"/>
    </source>
</evidence>
<feature type="binding site" evidence="13">
    <location>
        <begin position="331"/>
        <end position="332"/>
    </location>
    <ligand>
        <name>GMP</name>
        <dbReference type="ChEBI" id="CHEBI:58115"/>
    </ligand>
</feature>
<evidence type="ECO:0000256" key="9">
    <source>
        <dbReference type="ARBA" id="ARBA00045316"/>
    </source>
</evidence>
<comment type="caution">
    <text evidence="16">The sequence shown here is derived from an EMBL/GenBank/DDBJ whole genome shotgun (WGS) entry which is preliminary data.</text>
</comment>
<reference evidence="16 17" key="1">
    <citation type="submission" date="2018-06" db="EMBL/GenBank/DDBJ databases">
        <title>Extensive metabolic versatility and redundancy in microbially diverse, dynamic hydrothermal sediments.</title>
        <authorList>
            <person name="Dombrowski N."/>
            <person name="Teske A."/>
            <person name="Baker B.J."/>
        </authorList>
    </citation>
    <scope>NUCLEOTIDE SEQUENCE [LARGE SCALE GENOMIC DNA]</scope>
    <source>
        <strain evidence="16">B29_G17</strain>
    </source>
</reference>
<dbReference type="Pfam" id="PF01139">
    <property type="entry name" value="RtcB"/>
    <property type="match status" value="1"/>
</dbReference>
<evidence type="ECO:0000256" key="5">
    <source>
        <dbReference type="ARBA" id="ARBA00022741"/>
    </source>
</evidence>
<feature type="binding site" evidence="13">
    <location>
        <position position="387"/>
    </location>
    <ligand>
        <name>GMP</name>
        <dbReference type="ChEBI" id="CHEBI:58115"/>
    </ligand>
</feature>
<keyword evidence="6 13" id="KW-0342">GTP-binding</keyword>
<organism evidence="16 17">
    <name type="scientific">Thermoproteota archaeon</name>
    <dbReference type="NCBI Taxonomy" id="2056631"/>
    <lineage>
        <taxon>Archaea</taxon>
        <taxon>Thermoproteota</taxon>
    </lineage>
</organism>
<evidence type="ECO:0000256" key="2">
    <source>
        <dbReference type="ARBA" id="ARBA00011245"/>
    </source>
</evidence>
<evidence type="ECO:0000256" key="14">
    <source>
        <dbReference type="PIRSR" id="PIRSR601233-3"/>
    </source>
</evidence>
<evidence type="ECO:0000313" key="16">
    <source>
        <dbReference type="EMBL" id="RLE51015.1"/>
    </source>
</evidence>